<feature type="compositionally biased region" description="Polar residues" evidence="2">
    <location>
        <begin position="440"/>
        <end position="453"/>
    </location>
</feature>
<organism evidence="3 4">
    <name type="scientific">Cercospora berteroae</name>
    <dbReference type="NCBI Taxonomy" id="357750"/>
    <lineage>
        <taxon>Eukaryota</taxon>
        <taxon>Fungi</taxon>
        <taxon>Dikarya</taxon>
        <taxon>Ascomycota</taxon>
        <taxon>Pezizomycotina</taxon>
        <taxon>Dothideomycetes</taxon>
        <taxon>Dothideomycetidae</taxon>
        <taxon>Mycosphaerellales</taxon>
        <taxon>Mycosphaerellaceae</taxon>
        <taxon>Cercospora</taxon>
    </lineage>
</organism>
<gene>
    <name evidence="3" type="ORF">CBER1_04661</name>
</gene>
<evidence type="ECO:0000313" key="4">
    <source>
        <dbReference type="Proteomes" id="UP000237631"/>
    </source>
</evidence>
<dbReference type="STRING" id="357750.A0A2S6BQZ0"/>
<dbReference type="GO" id="GO:0003700">
    <property type="term" value="F:DNA-binding transcription factor activity"/>
    <property type="evidence" value="ECO:0007669"/>
    <property type="project" value="InterPro"/>
</dbReference>
<protein>
    <recommendedName>
        <fullName evidence="5">BZIP domain-containing protein</fullName>
    </recommendedName>
</protein>
<proteinExistence type="predicted"/>
<dbReference type="Gene3D" id="1.20.5.170">
    <property type="match status" value="1"/>
</dbReference>
<dbReference type="PANTHER" id="PTHR40618">
    <property type="entry name" value="B-ZIP TRANSCRIPTION FACTOR (EUROFUNG)-RELATED"/>
    <property type="match status" value="1"/>
</dbReference>
<dbReference type="Proteomes" id="UP000237631">
    <property type="component" value="Unassembled WGS sequence"/>
</dbReference>
<evidence type="ECO:0008006" key="5">
    <source>
        <dbReference type="Google" id="ProtNLM"/>
    </source>
</evidence>
<comment type="caution">
    <text evidence="3">The sequence shown here is derived from an EMBL/GenBank/DDBJ whole genome shotgun (WGS) entry which is preliminary data.</text>
</comment>
<evidence type="ECO:0000313" key="3">
    <source>
        <dbReference type="EMBL" id="PPJ49899.1"/>
    </source>
</evidence>
<dbReference type="InterPro" id="IPR046347">
    <property type="entry name" value="bZIP_sf"/>
</dbReference>
<sequence>MEARTRNRPQSQLRTASPPSNKKRKSSTGNSTDEQSGDDGKKRGRPRVEKQDESAADRRRTQIRMAQRAYRQRKETTLEELRKRVSELTDTIELMNKTFMDHRDRLFGSNLPEMQLRDVRNTAMQFESLMSAVRNPSDSAADDSTAVESHRESASSTHGSVDVPRPSALEPKNVNSWIDRSTVIHHQHLRQQQAQQVGMGYTMYMQGQQHNMEIGHHHHQHDYMSNFDATTTQLMPPNNKDSYPNPQNEFDIFRVELPEITIPPSLEPPKTFSHKESSLARRLHRFAIERGYQLVLDYERDPATYARVFRLSLMSRDRTKLMKMLRDTLDRNPHAPLDQASDLIHVGGAGTHYPRRDEYGNLKPKKQSWYMGIIGPQMLALLENAAKDRISVDMTVEIAGMEGEWLDPYDVEGYLAEKGIRIDPSASFAEAEVAVPSVPPSTTSGTDSASSFGAPTPPADQTGFPFWQRSQQAYENAAMRKQSIPSFDAMDFDDAWAANTVGFSDALTGSWMNFMQPGQGVTVHPPLDAQTSAATPTGATDLSWDGMQSPGHTHLQAPDIDSPWTGKTTHNMTGQTKKSIILDVAKFLTTLTESGMCLTRAPGYRPSDVDRALALASFDAFQEITQLP</sequence>
<keyword evidence="4" id="KW-1185">Reference proteome</keyword>
<feature type="compositionally biased region" description="Polar residues" evidence="2">
    <location>
        <begin position="8"/>
        <end position="20"/>
    </location>
</feature>
<keyword evidence="1" id="KW-0175">Coiled coil</keyword>
<dbReference type="PANTHER" id="PTHR40618:SF1">
    <property type="entry name" value="B-ZIP TRANSCRIPTION FACTOR (EUROFUNG)"/>
    <property type="match status" value="1"/>
</dbReference>
<evidence type="ECO:0000256" key="2">
    <source>
        <dbReference type="SAM" id="MobiDB-lite"/>
    </source>
</evidence>
<name>A0A2S6BQZ0_9PEZI</name>
<dbReference type="AlphaFoldDB" id="A0A2S6BQZ0"/>
<feature type="region of interest" description="Disordered" evidence="2">
    <location>
        <begin position="436"/>
        <end position="463"/>
    </location>
</feature>
<feature type="coiled-coil region" evidence="1">
    <location>
        <begin position="71"/>
        <end position="98"/>
    </location>
</feature>
<evidence type="ECO:0000256" key="1">
    <source>
        <dbReference type="SAM" id="Coils"/>
    </source>
</evidence>
<accession>A0A2S6BQZ0</accession>
<feature type="region of interest" description="Disordered" evidence="2">
    <location>
        <begin position="1"/>
        <end position="61"/>
    </location>
</feature>
<reference evidence="4" key="1">
    <citation type="journal article" date="2017" name="bioRxiv">
        <title>Conservation of a gene cluster reveals novel cercosporin biosynthetic mechanisms and extends production to the genus Colletotrichum.</title>
        <authorList>
            <person name="de Jonge R."/>
            <person name="Ebert M.K."/>
            <person name="Huitt-Roehl C.R."/>
            <person name="Pal P."/>
            <person name="Suttle J.C."/>
            <person name="Spanner R.E."/>
            <person name="Neubauer J.D."/>
            <person name="Jurick W.M.II."/>
            <person name="Stott K.A."/>
            <person name="Secor G.A."/>
            <person name="Thomma B.P.H.J."/>
            <person name="Van de Peer Y."/>
            <person name="Townsend C.A."/>
            <person name="Bolton M.D."/>
        </authorList>
    </citation>
    <scope>NUCLEOTIDE SEQUENCE [LARGE SCALE GENOMIC DNA]</scope>
    <source>
        <strain evidence="4">CBS538.71</strain>
    </source>
</reference>
<feature type="region of interest" description="Disordered" evidence="2">
    <location>
        <begin position="133"/>
        <end position="173"/>
    </location>
</feature>
<feature type="compositionally biased region" description="Basic and acidic residues" evidence="2">
    <location>
        <begin position="38"/>
        <end position="60"/>
    </location>
</feature>
<dbReference type="OrthoDB" id="3555317at2759"/>
<dbReference type="CDD" id="cd14688">
    <property type="entry name" value="bZIP_YAP"/>
    <property type="match status" value="1"/>
</dbReference>
<dbReference type="EMBL" id="PNEN01001796">
    <property type="protein sequence ID" value="PPJ49899.1"/>
    <property type="molecule type" value="Genomic_DNA"/>
</dbReference>
<dbReference type="SUPFAM" id="SSF57959">
    <property type="entry name" value="Leucine zipper domain"/>
    <property type="match status" value="1"/>
</dbReference>